<dbReference type="eggNOG" id="COG1418">
    <property type="taxonomic scope" value="Bacteria"/>
</dbReference>
<dbReference type="PROSITE" id="PS51831">
    <property type="entry name" value="HD"/>
    <property type="match status" value="1"/>
</dbReference>
<proteinExistence type="predicted"/>
<dbReference type="STRING" id="1033810.HLPCO_001870"/>
<reference evidence="2 3" key="2">
    <citation type="journal article" date="2013" name="PLoS ONE">
        <title>INDIGO - INtegrated Data Warehouse of MIcrobial GenOmes with Examples from the Red Sea Extremophiles.</title>
        <authorList>
            <person name="Alam I."/>
            <person name="Antunes A."/>
            <person name="Kamau A.A."/>
            <person name="Ba Alawi W."/>
            <person name="Kalkatawi M."/>
            <person name="Stingl U."/>
            <person name="Bajic V.B."/>
        </authorList>
    </citation>
    <scope>NUCLEOTIDE SEQUENCE [LARGE SCALE GENOMIC DNA]</scope>
    <source>
        <strain evidence="2 3">SSD-17B</strain>
    </source>
</reference>
<sequence>MNKEIRTSLIKKAKVLSKNNDSSHDFSHAKRVLMNAEYIAQSENADFDIIIPAALFHDIVCYPKNDVRSNTSSDESAEVARHVLKLLDGYPTYKISIVEEVIKQCSYRKGIIPDLLESKVIQDADRLEATGAISIMRTFSSVGSMNKQLYNEEDPFCLEREPNSIEYGLDLFFTRLLKVEEQMHTVAAKMMARKRTKILNKFIDAFKEEIAI</sequence>
<evidence type="ECO:0000313" key="3">
    <source>
        <dbReference type="Proteomes" id="UP000005707"/>
    </source>
</evidence>
<dbReference type="AlphaFoldDB" id="F7Q2H2"/>
<dbReference type="Proteomes" id="UP000005707">
    <property type="component" value="Unassembled WGS sequence"/>
</dbReference>
<name>F7Q2H2_9MOLU</name>
<dbReference type="CDD" id="cd00077">
    <property type="entry name" value="HDc"/>
    <property type="match status" value="1"/>
</dbReference>
<dbReference type="PANTHER" id="PTHR33594">
    <property type="entry name" value="SUPERFAMILY HYDROLASE, PUTATIVE (AFU_ORTHOLOGUE AFUA_1G03035)-RELATED"/>
    <property type="match status" value="1"/>
</dbReference>
<comment type="caution">
    <text evidence="2">The sequence shown here is derived from an EMBL/GenBank/DDBJ whole genome shotgun (WGS) entry which is preliminary data.</text>
</comment>
<dbReference type="InParanoid" id="F7Q2H2"/>
<organism evidence="2 3">
    <name type="scientific">Haloplasma contractile SSD-17B</name>
    <dbReference type="NCBI Taxonomy" id="1033810"/>
    <lineage>
        <taxon>Bacteria</taxon>
        <taxon>Bacillati</taxon>
        <taxon>Mycoplasmatota</taxon>
        <taxon>Mollicutes</taxon>
        <taxon>Haloplasmatales</taxon>
        <taxon>Haloplasmataceae</taxon>
        <taxon>Haloplasma</taxon>
    </lineage>
</organism>
<evidence type="ECO:0000259" key="1">
    <source>
        <dbReference type="PROSITE" id="PS51831"/>
    </source>
</evidence>
<feature type="domain" description="HD" evidence="1">
    <location>
        <begin position="25"/>
        <end position="130"/>
    </location>
</feature>
<reference evidence="2 3" key="1">
    <citation type="journal article" date="2011" name="J. Bacteriol.">
        <title>Genome sequence of Haloplasma contractile, an unusual contractile bacterium from a deep-sea anoxic brine lake.</title>
        <authorList>
            <person name="Antunes A."/>
            <person name="Alam I."/>
            <person name="El Dorry H."/>
            <person name="Siam R."/>
            <person name="Robertson A."/>
            <person name="Bajic V.B."/>
            <person name="Stingl U."/>
        </authorList>
    </citation>
    <scope>NUCLEOTIDE SEQUENCE [LARGE SCALE GENOMIC DNA]</scope>
    <source>
        <strain evidence="2 3">SSD-17B</strain>
    </source>
</reference>
<dbReference type="Gene3D" id="1.10.3210.50">
    <property type="match status" value="1"/>
</dbReference>
<dbReference type="RefSeq" id="WP_008827170.1">
    <property type="nucleotide sequence ID" value="NZ_AFNU02000006.1"/>
</dbReference>
<dbReference type="SUPFAM" id="SSF109604">
    <property type="entry name" value="HD-domain/PDEase-like"/>
    <property type="match status" value="1"/>
</dbReference>
<dbReference type="GO" id="GO:0016787">
    <property type="term" value="F:hydrolase activity"/>
    <property type="evidence" value="ECO:0007669"/>
    <property type="project" value="UniProtKB-KW"/>
</dbReference>
<accession>F7Q2H2</accession>
<gene>
    <name evidence="2" type="ORF">HLPCO_001870</name>
</gene>
<dbReference type="Pfam" id="PF01966">
    <property type="entry name" value="HD"/>
    <property type="match status" value="1"/>
</dbReference>
<dbReference type="EMBL" id="AFNU02000006">
    <property type="protein sequence ID" value="ERJ11956.1"/>
    <property type="molecule type" value="Genomic_DNA"/>
</dbReference>
<dbReference type="InterPro" id="IPR006674">
    <property type="entry name" value="HD_domain"/>
</dbReference>
<dbReference type="InterPro" id="IPR003607">
    <property type="entry name" value="HD/PDEase_dom"/>
</dbReference>
<dbReference type="OrthoDB" id="9797344at2"/>
<evidence type="ECO:0000313" key="2">
    <source>
        <dbReference type="EMBL" id="ERJ11956.1"/>
    </source>
</evidence>
<dbReference type="SMART" id="SM00471">
    <property type="entry name" value="HDc"/>
    <property type="match status" value="1"/>
</dbReference>
<protein>
    <submittedName>
        <fullName evidence="2">Metal dependent phosphohydrolase protein</fullName>
    </submittedName>
</protein>
<dbReference type="PANTHER" id="PTHR33594:SF1">
    <property type="entry name" value="HD_PDEASE DOMAIN-CONTAINING PROTEIN"/>
    <property type="match status" value="1"/>
</dbReference>
<keyword evidence="3" id="KW-1185">Reference proteome</keyword>